<feature type="chain" id="PRO_5004575980" description="TNase-like domain-containing protein" evidence="1">
    <location>
        <begin position="29"/>
        <end position="168"/>
    </location>
</feature>
<dbReference type="EMBL" id="ATIB01000036">
    <property type="protein sequence ID" value="EQB03997.1"/>
    <property type="molecule type" value="Genomic_DNA"/>
</dbReference>
<evidence type="ECO:0000313" key="3">
    <source>
        <dbReference type="Proteomes" id="UP000015524"/>
    </source>
</evidence>
<name>T0GTI5_9SPHN</name>
<dbReference type="AlphaFoldDB" id="T0GTI5"/>
<evidence type="ECO:0000313" key="2">
    <source>
        <dbReference type="EMBL" id="EQB03997.1"/>
    </source>
</evidence>
<evidence type="ECO:0008006" key="4">
    <source>
        <dbReference type="Google" id="ProtNLM"/>
    </source>
</evidence>
<sequence length="168" mass="18708">MTRASIRNRFHCIAAFAVASAIPAPAWANHWFMGEPVRTGDSVQLAGIDRDSIGRDSDNVLHVTLVSFAGSKKRSIKTIAQLTVDCAKRAFQQTRLSLERSDGERRTMLSNGPDWEEPNEALGAMLIDAACKQDFSSLNDLRDESPERYASRFARFKVWGRGSGHREP</sequence>
<keyword evidence="3" id="KW-1185">Reference proteome</keyword>
<dbReference type="RefSeq" id="WP_021243903.1">
    <property type="nucleotide sequence ID" value="NZ_ATIB01000036.1"/>
</dbReference>
<comment type="caution">
    <text evidence="2">The sequence shown here is derived from an EMBL/GenBank/DDBJ whole genome shotgun (WGS) entry which is preliminary data.</text>
</comment>
<reference evidence="2 3" key="1">
    <citation type="journal article" date="2013" name="Genome Announc.">
        <title>Draft Genome Sequence of a Hexachlorocyclohexane-Degrading Bacterium, Sphingobium baderi Strain LL03T.</title>
        <authorList>
            <person name="Kaur J."/>
            <person name="Verma H."/>
            <person name="Tripathi C."/>
            <person name="Khurana J.P."/>
            <person name="Lal R."/>
        </authorList>
    </citation>
    <scope>NUCLEOTIDE SEQUENCE [LARGE SCALE GENOMIC DNA]</scope>
    <source>
        <strain evidence="2 3">LL03</strain>
    </source>
</reference>
<keyword evidence="1" id="KW-0732">Signal</keyword>
<accession>T0GTI5</accession>
<protein>
    <recommendedName>
        <fullName evidence="4">TNase-like domain-containing protein</fullName>
    </recommendedName>
</protein>
<gene>
    <name evidence="2" type="ORF">L485_04750</name>
</gene>
<organism evidence="2 3">
    <name type="scientific">Sphingobium baderi LL03</name>
    <dbReference type="NCBI Taxonomy" id="1114964"/>
    <lineage>
        <taxon>Bacteria</taxon>
        <taxon>Pseudomonadati</taxon>
        <taxon>Pseudomonadota</taxon>
        <taxon>Alphaproteobacteria</taxon>
        <taxon>Sphingomonadales</taxon>
        <taxon>Sphingomonadaceae</taxon>
        <taxon>Sphingobium</taxon>
    </lineage>
</organism>
<proteinExistence type="predicted"/>
<feature type="signal peptide" evidence="1">
    <location>
        <begin position="1"/>
        <end position="28"/>
    </location>
</feature>
<evidence type="ECO:0000256" key="1">
    <source>
        <dbReference type="SAM" id="SignalP"/>
    </source>
</evidence>
<dbReference type="PATRIC" id="fig|1114964.3.peg.914"/>
<dbReference type="OrthoDB" id="10003121at2"/>
<dbReference type="Proteomes" id="UP000015524">
    <property type="component" value="Unassembled WGS sequence"/>
</dbReference>